<dbReference type="InterPro" id="IPR028939">
    <property type="entry name" value="P5C_Rdtase_cat_N"/>
</dbReference>
<comment type="caution">
    <text evidence="4">The sequence shown here is derived from an EMBL/GenBank/DDBJ whole genome shotgun (WGS) entry which is preliminary data.</text>
</comment>
<dbReference type="AlphaFoldDB" id="A0A6G3T5X4"/>
<dbReference type="InterPro" id="IPR051267">
    <property type="entry name" value="STEAP_metalloreductase"/>
</dbReference>
<evidence type="ECO:0000313" key="4">
    <source>
        <dbReference type="EMBL" id="NEC31835.1"/>
    </source>
</evidence>
<evidence type="ECO:0000259" key="3">
    <source>
        <dbReference type="Pfam" id="PF03807"/>
    </source>
</evidence>
<evidence type="ECO:0000256" key="1">
    <source>
        <dbReference type="ARBA" id="ARBA00023002"/>
    </source>
</evidence>
<name>A0A6G3T5X4_9ACTN</name>
<dbReference type="GO" id="GO:0016491">
    <property type="term" value="F:oxidoreductase activity"/>
    <property type="evidence" value="ECO:0007669"/>
    <property type="project" value="UniProtKB-KW"/>
</dbReference>
<proteinExistence type="predicted"/>
<dbReference type="Pfam" id="PF03807">
    <property type="entry name" value="F420_oxidored"/>
    <property type="match status" value="1"/>
</dbReference>
<dbReference type="PANTHER" id="PTHR14239">
    <property type="entry name" value="DUDULIN-RELATED"/>
    <property type="match status" value="1"/>
</dbReference>
<keyword evidence="1" id="KW-0560">Oxidoreductase</keyword>
<dbReference type="SUPFAM" id="SSF51735">
    <property type="entry name" value="NAD(P)-binding Rossmann-fold domains"/>
    <property type="match status" value="1"/>
</dbReference>
<dbReference type="RefSeq" id="WP_109031492.1">
    <property type="nucleotide sequence ID" value="NZ_BEWD01000004.1"/>
</dbReference>
<dbReference type="GeneID" id="96653136"/>
<dbReference type="EMBL" id="JAAGMQ010000043">
    <property type="protein sequence ID" value="NEC31835.1"/>
    <property type="molecule type" value="Genomic_DNA"/>
</dbReference>
<feature type="domain" description="Pyrroline-5-carboxylate reductase catalytic N-terminal" evidence="3">
    <location>
        <begin position="30"/>
        <end position="118"/>
    </location>
</feature>
<accession>A0A6G3T5X4</accession>
<dbReference type="Gene3D" id="3.40.50.720">
    <property type="entry name" value="NAD(P)-binding Rossmann-like Domain"/>
    <property type="match status" value="1"/>
</dbReference>
<evidence type="ECO:0000256" key="2">
    <source>
        <dbReference type="SAM" id="MobiDB-lite"/>
    </source>
</evidence>
<feature type="compositionally biased region" description="Basic and acidic residues" evidence="2">
    <location>
        <begin position="10"/>
        <end position="23"/>
    </location>
</feature>
<gene>
    <name evidence="4" type="ORF">G3I66_01240</name>
</gene>
<dbReference type="InterPro" id="IPR036291">
    <property type="entry name" value="NAD(P)-bd_dom_sf"/>
</dbReference>
<organism evidence="4 5">
    <name type="scientific">Streptomyces rubrogriseus</name>
    <dbReference type="NCBI Taxonomy" id="194673"/>
    <lineage>
        <taxon>Bacteria</taxon>
        <taxon>Bacillati</taxon>
        <taxon>Actinomycetota</taxon>
        <taxon>Actinomycetes</taxon>
        <taxon>Kitasatosporales</taxon>
        <taxon>Streptomycetaceae</taxon>
        <taxon>Streptomyces</taxon>
        <taxon>Streptomyces violaceoruber group</taxon>
    </lineage>
</organism>
<evidence type="ECO:0000313" key="5">
    <source>
        <dbReference type="Proteomes" id="UP000475666"/>
    </source>
</evidence>
<feature type="region of interest" description="Disordered" evidence="2">
    <location>
        <begin position="1"/>
        <end position="23"/>
    </location>
</feature>
<sequence>MGETAAAAEEFGRGKAARPERRTQVSRTTLGIIGTGMVGVAVARRAVDAGVHVVLSNSRGPETLAELVAELGVRAQAGSPAEAAAAGDLVLAAVPLAAHERLPRAALSGKTVIDPMNYALYPGFSIPQLDSNELTSSELVQSHLADSRVVKALHSIGPRQLLELFRPAGARDRTAIPLSGDDATAKKEVADLLDLLGFDTVDLGTLAESWRSEPNTPLYALPYVGQPPTGLSSEEFVTWVQQAAGVPAPTARIRDLAAAAVRGPAGFRM</sequence>
<dbReference type="Proteomes" id="UP000475666">
    <property type="component" value="Unassembled WGS sequence"/>
</dbReference>
<reference evidence="4 5" key="1">
    <citation type="submission" date="2020-01" db="EMBL/GenBank/DDBJ databases">
        <title>Insect and environment-associated Actinomycetes.</title>
        <authorList>
            <person name="Currrie C."/>
            <person name="Chevrette M."/>
            <person name="Carlson C."/>
            <person name="Stubbendieck R."/>
            <person name="Wendt-Pienkowski E."/>
        </authorList>
    </citation>
    <scope>NUCLEOTIDE SEQUENCE [LARGE SCALE GENOMIC DNA]</scope>
    <source>
        <strain evidence="4 5">SID7739</strain>
    </source>
</reference>
<protein>
    <submittedName>
        <fullName evidence="4">NADPH-dependent F420 reductase</fullName>
    </submittedName>
</protein>